<keyword evidence="2 5" id="KW-0808">Transferase</keyword>
<evidence type="ECO:0000313" key="5">
    <source>
        <dbReference type="EMBL" id="PVM84661.1"/>
    </source>
</evidence>
<evidence type="ECO:0000256" key="3">
    <source>
        <dbReference type="ARBA" id="ARBA00023315"/>
    </source>
</evidence>
<dbReference type="OrthoDB" id="9808424at2"/>
<sequence>MRLLRFLLLVLVARPLAVLMTGADVSGRERLPLKGPAIIAANHASHVDTLLMLSIFPSRAVSKLRPAAAADYFLRDPVIGWFSRHVIGIVPVARSKAGRRAAQGLGQGEGEDVLAPARAALAAGEIVLVFPEGTRGDGASDAMGQLKGGVARLAEAFPEAPVIPVWIQGAGRVLPKGASVPVPLNCAVLVGEPVAWTGKRTAFMDALREAMLALKAQAPPLRWSDEADDKEI</sequence>
<comment type="caution">
    <text evidence="5">The sequence shown here is derived from an EMBL/GenBank/DDBJ whole genome shotgun (WGS) entry which is preliminary data.</text>
</comment>
<dbReference type="Pfam" id="PF01553">
    <property type="entry name" value="Acyltransferase"/>
    <property type="match status" value="1"/>
</dbReference>
<dbReference type="PANTHER" id="PTHR10434:SF11">
    <property type="entry name" value="1-ACYL-SN-GLYCEROL-3-PHOSPHATE ACYLTRANSFERASE"/>
    <property type="match status" value="1"/>
</dbReference>
<evidence type="ECO:0000256" key="1">
    <source>
        <dbReference type="ARBA" id="ARBA00005189"/>
    </source>
</evidence>
<dbReference type="Proteomes" id="UP000245073">
    <property type="component" value="Unassembled WGS sequence"/>
</dbReference>
<accession>A0A2T9JLU5</accession>
<dbReference type="PANTHER" id="PTHR10434">
    <property type="entry name" value="1-ACYL-SN-GLYCEROL-3-PHOSPHATE ACYLTRANSFERASE"/>
    <property type="match status" value="1"/>
</dbReference>
<evidence type="ECO:0000256" key="2">
    <source>
        <dbReference type="ARBA" id="ARBA00022679"/>
    </source>
</evidence>
<dbReference type="GO" id="GO:0003841">
    <property type="term" value="F:1-acylglycerol-3-phosphate O-acyltransferase activity"/>
    <property type="evidence" value="ECO:0007669"/>
    <property type="project" value="TreeGrafter"/>
</dbReference>
<proteinExistence type="predicted"/>
<dbReference type="EMBL" id="QDKQ01000064">
    <property type="protein sequence ID" value="PVM84661.1"/>
    <property type="molecule type" value="Genomic_DNA"/>
</dbReference>
<dbReference type="SUPFAM" id="SSF69593">
    <property type="entry name" value="Glycerol-3-phosphate (1)-acyltransferase"/>
    <property type="match status" value="1"/>
</dbReference>
<dbReference type="RefSeq" id="WP_109102457.1">
    <property type="nucleotide sequence ID" value="NZ_QDKQ01000064.1"/>
</dbReference>
<evidence type="ECO:0000313" key="6">
    <source>
        <dbReference type="Proteomes" id="UP000245073"/>
    </source>
</evidence>
<name>A0A2T9JLU5_9CAUL</name>
<evidence type="ECO:0000259" key="4">
    <source>
        <dbReference type="SMART" id="SM00563"/>
    </source>
</evidence>
<reference evidence="5 6" key="1">
    <citation type="submission" date="2018-04" db="EMBL/GenBank/DDBJ databases">
        <title>The genome sequence of Caulobacter sp. 744.</title>
        <authorList>
            <person name="Gao J."/>
            <person name="Sun J."/>
        </authorList>
    </citation>
    <scope>NUCLEOTIDE SEQUENCE [LARGE SCALE GENOMIC DNA]</scope>
    <source>
        <strain evidence="5 6">774</strain>
    </source>
</reference>
<dbReference type="CDD" id="cd07989">
    <property type="entry name" value="LPLAT_AGPAT-like"/>
    <property type="match status" value="1"/>
</dbReference>
<keyword evidence="3 5" id="KW-0012">Acyltransferase</keyword>
<comment type="pathway">
    <text evidence="1">Lipid metabolism.</text>
</comment>
<keyword evidence="6" id="KW-1185">Reference proteome</keyword>
<dbReference type="GO" id="GO:0006654">
    <property type="term" value="P:phosphatidic acid biosynthetic process"/>
    <property type="evidence" value="ECO:0007669"/>
    <property type="project" value="TreeGrafter"/>
</dbReference>
<dbReference type="SMART" id="SM00563">
    <property type="entry name" value="PlsC"/>
    <property type="match status" value="1"/>
</dbReference>
<feature type="domain" description="Phospholipid/glycerol acyltransferase" evidence="4">
    <location>
        <begin position="37"/>
        <end position="170"/>
    </location>
</feature>
<gene>
    <name evidence="5" type="ORF">DDF67_19280</name>
</gene>
<protein>
    <submittedName>
        <fullName evidence="5">1-acyl-sn-glycerol-3-phosphate acyltransferase</fullName>
    </submittedName>
</protein>
<dbReference type="AlphaFoldDB" id="A0A2T9JLU5"/>
<dbReference type="InterPro" id="IPR002123">
    <property type="entry name" value="Plipid/glycerol_acylTrfase"/>
</dbReference>
<organism evidence="5 6">
    <name type="scientific">Caulobacter endophyticus</name>
    <dbReference type="NCBI Taxonomy" id="2172652"/>
    <lineage>
        <taxon>Bacteria</taxon>
        <taxon>Pseudomonadati</taxon>
        <taxon>Pseudomonadota</taxon>
        <taxon>Alphaproteobacteria</taxon>
        <taxon>Caulobacterales</taxon>
        <taxon>Caulobacteraceae</taxon>
        <taxon>Caulobacter</taxon>
    </lineage>
</organism>